<name>A0ABR7SWU9_HELCL</name>
<comment type="caution">
    <text evidence="2">The sequence shown here is derived from an EMBL/GenBank/DDBJ whole genome shotgun (WGS) entry which is preliminary data.</text>
</comment>
<evidence type="ECO:0000313" key="2">
    <source>
        <dbReference type="EMBL" id="MBC9782941.1"/>
    </source>
</evidence>
<dbReference type="EMBL" id="JACVHF010000001">
    <property type="protein sequence ID" value="MBC9782941.1"/>
    <property type="molecule type" value="Genomic_DNA"/>
</dbReference>
<accession>A0ABR7SWU9</accession>
<evidence type="ECO:0000256" key="1">
    <source>
        <dbReference type="SAM" id="MobiDB-lite"/>
    </source>
</evidence>
<dbReference type="RefSeq" id="WP_170291732.1">
    <property type="nucleotide sequence ID" value="NZ_JACVHF010000001.1"/>
</dbReference>
<dbReference type="Proteomes" id="UP000617402">
    <property type="component" value="Unassembled WGS sequence"/>
</dbReference>
<protein>
    <submittedName>
        <fullName evidence="2">Uncharacterized protein</fullName>
    </submittedName>
</protein>
<reference evidence="2 3" key="1">
    <citation type="submission" date="2020-07" db="EMBL/GenBank/DDBJ databases">
        <title>Draft whole-genome sequence of Heliobacterium chlorum DSM 3682, type strain.</title>
        <authorList>
            <person name="Kyndt J.A."/>
            <person name="Meyer T.E."/>
            <person name="Imhoff J.F."/>
        </authorList>
    </citation>
    <scope>NUCLEOTIDE SEQUENCE [LARGE SCALE GENOMIC DNA]</scope>
    <source>
        <strain evidence="2 3">DSM 3682</strain>
    </source>
</reference>
<evidence type="ECO:0000313" key="3">
    <source>
        <dbReference type="Proteomes" id="UP000617402"/>
    </source>
</evidence>
<gene>
    <name evidence="2" type="ORF">H1S01_00265</name>
</gene>
<keyword evidence="3" id="KW-1185">Reference proteome</keyword>
<organism evidence="2 3">
    <name type="scientific">Heliobacterium chlorum</name>
    <dbReference type="NCBI Taxonomy" id="2698"/>
    <lineage>
        <taxon>Bacteria</taxon>
        <taxon>Bacillati</taxon>
        <taxon>Bacillota</taxon>
        <taxon>Clostridia</taxon>
        <taxon>Eubacteriales</taxon>
        <taxon>Heliobacteriaceae</taxon>
        <taxon>Heliobacterium</taxon>
    </lineage>
</organism>
<feature type="region of interest" description="Disordered" evidence="1">
    <location>
        <begin position="27"/>
        <end position="52"/>
    </location>
</feature>
<sequence>MNGTEVRSYVLSPEELKELWDRLGKPGEVAPGVKAPKKRSKAFVPHADNTEE</sequence>
<proteinExistence type="predicted"/>